<keyword evidence="2 7" id="KW-0813">Transport</keyword>
<feature type="transmembrane region" description="Helical" evidence="7">
    <location>
        <begin position="129"/>
        <end position="154"/>
    </location>
</feature>
<dbReference type="PANTHER" id="PTHR30465">
    <property type="entry name" value="INNER MEMBRANE ABC TRANSPORTER"/>
    <property type="match status" value="1"/>
</dbReference>
<comment type="subcellular location">
    <subcellularLocation>
        <location evidence="1 7">Cell membrane</location>
        <topology evidence="1 7">Multi-pass membrane protein</topology>
    </subcellularLocation>
</comment>
<feature type="transmembrane region" description="Helical" evidence="7">
    <location>
        <begin position="92"/>
        <end position="117"/>
    </location>
</feature>
<evidence type="ECO:0000256" key="4">
    <source>
        <dbReference type="ARBA" id="ARBA00022692"/>
    </source>
</evidence>
<evidence type="ECO:0000256" key="3">
    <source>
        <dbReference type="ARBA" id="ARBA00022475"/>
    </source>
</evidence>
<feature type="transmembrane region" description="Helical" evidence="7">
    <location>
        <begin position="185"/>
        <end position="204"/>
    </location>
</feature>
<keyword evidence="5 7" id="KW-1133">Transmembrane helix</keyword>
<dbReference type="InterPro" id="IPR035906">
    <property type="entry name" value="MetI-like_sf"/>
</dbReference>
<keyword evidence="10" id="KW-1185">Reference proteome</keyword>
<dbReference type="Pfam" id="PF19300">
    <property type="entry name" value="BPD_transp_1_N"/>
    <property type="match status" value="1"/>
</dbReference>
<comment type="similarity">
    <text evidence="7">Belongs to the binding-protein-dependent transport system permease family.</text>
</comment>
<dbReference type="CDD" id="cd06261">
    <property type="entry name" value="TM_PBP2"/>
    <property type="match status" value="1"/>
</dbReference>
<evidence type="ECO:0000256" key="6">
    <source>
        <dbReference type="ARBA" id="ARBA00023136"/>
    </source>
</evidence>
<dbReference type="InterPro" id="IPR045621">
    <property type="entry name" value="BPD_transp_1_N"/>
</dbReference>
<comment type="caution">
    <text evidence="9">The sequence shown here is derived from an EMBL/GenBank/DDBJ whole genome shotgun (WGS) entry which is preliminary data.</text>
</comment>
<keyword evidence="4 7" id="KW-0812">Transmembrane</keyword>
<dbReference type="EMBL" id="JAGGKP010000001">
    <property type="protein sequence ID" value="MBP1935224.1"/>
    <property type="molecule type" value="Genomic_DNA"/>
</dbReference>
<proteinExistence type="inferred from homology"/>
<dbReference type="Pfam" id="PF00528">
    <property type="entry name" value="BPD_transp_1"/>
    <property type="match status" value="1"/>
</dbReference>
<dbReference type="Proteomes" id="UP001519273">
    <property type="component" value="Unassembled WGS sequence"/>
</dbReference>
<dbReference type="Gene3D" id="1.10.3720.10">
    <property type="entry name" value="MetI-like"/>
    <property type="match status" value="1"/>
</dbReference>
<name>A0ABS4GY75_9BACL</name>
<dbReference type="RefSeq" id="WP_209844312.1">
    <property type="nucleotide sequence ID" value="NZ_CBCRVE010000001.1"/>
</dbReference>
<feature type="transmembrane region" description="Helical" evidence="7">
    <location>
        <begin position="243"/>
        <end position="265"/>
    </location>
</feature>
<feature type="transmembrane region" description="Helical" evidence="7">
    <location>
        <begin position="285"/>
        <end position="308"/>
    </location>
</feature>
<dbReference type="SUPFAM" id="SSF161098">
    <property type="entry name" value="MetI-like"/>
    <property type="match status" value="1"/>
</dbReference>
<sequence>MWQYIIRRLLQAIPTLLGVSIIIFFVFALTPGDYVDTNIQLTPEKAHELKVLYGLDKPIIERYFIWLGNVMKGDFGFSLQFQKPVTSLLNDYIWNSFLIAIVSLILTWTIAILIGVYSALKKYSWFDVLVTLGVFAAMSFPSFFLGLLLIKFFAVDLKWLPVGGMTYGGSNSTGMAYVLEVLKHMILPVSVLTMLSVGSLTRYFRANMLDVIRQDFVRTARAKGLKERVVIFKHALRNASLPAITLLGFELPGLFAGAIITEKIFAWPGVGHIHMQALDNRDYTVLMGFTMFLAILTVLGNLLADIFYSVADPRIRLK</sequence>
<evidence type="ECO:0000256" key="7">
    <source>
        <dbReference type="RuleBase" id="RU363032"/>
    </source>
</evidence>
<dbReference type="PANTHER" id="PTHR30465:SF0">
    <property type="entry name" value="OLIGOPEPTIDE TRANSPORT SYSTEM PERMEASE PROTEIN APPB"/>
    <property type="match status" value="1"/>
</dbReference>
<accession>A0ABS4GY75</accession>
<dbReference type="PROSITE" id="PS50928">
    <property type="entry name" value="ABC_TM1"/>
    <property type="match status" value="1"/>
</dbReference>
<gene>
    <name evidence="9" type="ORF">J2Z20_000085</name>
</gene>
<feature type="domain" description="ABC transmembrane type-1" evidence="8">
    <location>
        <begin position="93"/>
        <end position="304"/>
    </location>
</feature>
<evidence type="ECO:0000256" key="2">
    <source>
        <dbReference type="ARBA" id="ARBA00022448"/>
    </source>
</evidence>
<evidence type="ECO:0000256" key="1">
    <source>
        <dbReference type="ARBA" id="ARBA00004651"/>
    </source>
</evidence>
<evidence type="ECO:0000259" key="8">
    <source>
        <dbReference type="PROSITE" id="PS50928"/>
    </source>
</evidence>
<keyword evidence="6 7" id="KW-0472">Membrane</keyword>
<feature type="transmembrane region" description="Helical" evidence="7">
    <location>
        <begin position="12"/>
        <end position="30"/>
    </location>
</feature>
<reference evidence="9 10" key="1">
    <citation type="submission" date="2021-03" db="EMBL/GenBank/DDBJ databases">
        <title>Genomic Encyclopedia of Type Strains, Phase IV (KMG-IV): sequencing the most valuable type-strain genomes for metagenomic binning, comparative biology and taxonomic classification.</title>
        <authorList>
            <person name="Goeker M."/>
        </authorList>
    </citation>
    <scope>NUCLEOTIDE SEQUENCE [LARGE SCALE GENOMIC DNA]</scope>
    <source>
        <strain evidence="9 10">DSM 23491</strain>
    </source>
</reference>
<dbReference type="InterPro" id="IPR000515">
    <property type="entry name" value="MetI-like"/>
</dbReference>
<evidence type="ECO:0000313" key="9">
    <source>
        <dbReference type="EMBL" id="MBP1935224.1"/>
    </source>
</evidence>
<evidence type="ECO:0000313" key="10">
    <source>
        <dbReference type="Proteomes" id="UP001519273"/>
    </source>
</evidence>
<organism evidence="9 10">
    <name type="scientific">Paenibacillus sediminis</name>
    <dbReference type="NCBI Taxonomy" id="664909"/>
    <lineage>
        <taxon>Bacteria</taxon>
        <taxon>Bacillati</taxon>
        <taxon>Bacillota</taxon>
        <taxon>Bacilli</taxon>
        <taxon>Bacillales</taxon>
        <taxon>Paenibacillaceae</taxon>
        <taxon>Paenibacillus</taxon>
    </lineage>
</organism>
<keyword evidence="3" id="KW-1003">Cell membrane</keyword>
<protein>
    <submittedName>
        <fullName evidence="9">Peptide/nickel transport system permease protein</fullName>
    </submittedName>
</protein>
<evidence type="ECO:0000256" key="5">
    <source>
        <dbReference type="ARBA" id="ARBA00022989"/>
    </source>
</evidence>